<proteinExistence type="predicted"/>
<organism evidence="2 3">
    <name type="scientific">Humibacter ginsenosidimutans</name>
    <dbReference type="NCBI Taxonomy" id="2599293"/>
    <lineage>
        <taxon>Bacteria</taxon>
        <taxon>Bacillati</taxon>
        <taxon>Actinomycetota</taxon>
        <taxon>Actinomycetes</taxon>
        <taxon>Micrococcales</taxon>
        <taxon>Microbacteriaceae</taxon>
        <taxon>Humibacter</taxon>
    </lineage>
</organism>
<gene>
    <name evidence="2" type="ORF">FPZ11_19100</name>
</gene>
<evidence type="ECO:0000256" key="1">
    <source>
        <dbReference type="SAM" id="Phobius"/>
    </source>
</evidence>
<dbReference type="EMBL" id="CP042305">
    <property type="protein sequence ID" value="QDZ16572.1"/>
    <property type="molecule type" value="Genomic_DNA"/>
</dbReference>
<feature type="transmembrane region" description="Helical" evidence="1">
    <location>
        <begin position="20"/>
        <end position="44"/>
    </location>
</feature>
<keyword evidence="3" id="KW-1185">Reference proteome</keyword>
<dbReference type="OrthoDB" id="9764271at2"/>
<keyword evidence="1" id="KW-0812">Transmembrane</keyword>
<sequence>MPARHSETERMGMWVARAPIGDLAIAVVAALCVVVFAVLAAVAVGSPEKKAPSNTHFDAGLIIGDAAFYDPDAMTAAQIQRFLQQRDCTPQGNVPCLKDYREDTPDEPTQYAHCAAMRGEHDEAASSIIARIAQACRISPKVLLVLLQKEQSLLTHPTVYGYQRATGYGCPDTAGCDARYFGFFNQLYNAAWQFREYTVGGSSWRYHVGRVRIQYHPNTACGGSVVDIRTQATANLYNYTPYQPSPQTVRHPDVVTPCSTYGNLNFWNLYTTWFGSPLTQPFPAQYAPCLNLVGGARCFIDPKTGL</sequence>
<dbReference type="AlphaFoldDB" id="A0A5B8MAB0"/>
<evidence type="ECO:0000313" key="2">
    <source>
        <dbReference type="EMBL" id="QDZ16572.1"/>
    </source>
</evidence>
<protein>
    <recommendedName>
        <fullName evidence="4">Hemagglutinin</fullName>
    </recommendedName>
</protein>
<evidence type="ECO:0000313" key="3">
    <source>
        <dbReference type="Proteomes" id="UP000320216"/>
    </source>
</evidence>
<dbReference type="KEGG" id="huw:FPZ11_19100"/>
<dbReference type="RefSeq" id="WP_146322576.1">
    <property type="nucleotide sequence ID" value="NZ_CP042305.1"/>
</dbReference>
<dbReference type="Proteomes" id="UP000320216">
    <property type="component" value="Chromosome"/>
</dbReference>
<evidence type="ECO:0008006" key="4">
    <source>
        <dbReference type="Google" id="ProtNLM"/>
    </source>
</evidence>
<keyword evidence="1" id="KW-0472">Membrane</keyword>
<reference evidence="2 3" key="1">
    <citation type="submission" date="2019-07" db="EMBL/GenBank/DDBJ databases">
        <title>Full genome sequence of Humibacter sp. WJ7-1.</title>
        <authorList>
            <person name="Im W.-T."/>
        </authorList>
    </citation>
    <scope>NUCLEOTIDE SEQUENCE [LARGE SCALE GENOMIC DNA]</scope>
    <source>
        <strain evidence="2 3">WJ7-1</strain>
    </source>
</reference>
<accession>A0A5B8MAB0</accession>
<name>A0A5B8MAB0_9MICO</name>
<keyword evidence="1" id="KW-1133">Transmembrane helix</keyword>